<feature type="domain" description="AP2/ERF" evidence="7">
    <location>
        <begin position="10"/>
        <end position="65"/>
    </location>
</feature>
<comment type="subcellular location">
    <subcellularLocation>
        <location evidence="1">Nucleus</location>
    </subcellularLocation>
</comment>
<dbReference type="Proteomes" id="UP001231189">
    <property type="component" value="Unassembled WGS sequence"/>
</dbReference>
<dbReference type="InterPro" id="IPR044808">
    <property type="entry name" value="ERF_plant"/>
</dbReference>
<organism evidence="8 9">
    <name type="scientific">Lolium multiflorum</name>
    <name type="common">Italian ryegrass</name>
    <name type="synonym">Lolium perenne subsp. multiflorum</name>
    <dbReference type="NCBI Taxonomy" id="4521"/>
    <lineage>
        <taxon>Eukaryota</taxon>
        <taxon>Viridiplantae</taxon>
        <taxon>Streptophyta</taxon>
        <taxon>Embryophyta</taxon>
        <taxon>Tracheophyta</taxon>
        <taxon>Spermatophyta</taxon>
        <taxon>Magnoliopsida</taxon>
        <taxon>Liliopsida</taxon>
        <taxon>Poales</taxon>
        <taxon>Poaceae</taxon>
        <taxon>BOP clade</taxon>
        <taxon>Pooideae</taxon>
        <taxon>Poodae</taxon>
        <taxon>Poeae</taxon>
        <taxon>Poeae Chloroplast Group 2 (Poeae type)</taxon>
        <taxon>Loliodinae</taxon>
        <taxon>Loliinae</taxon>
        <taxon>Lolium</taxon>
    </lineage>
</organism>
<dbReference type="InterPro" id="IPR016177">
    <property type="entry name" value="DNA-bd_dom_sf"/>
</dbReference>
<dbReference type="AlphaFoldDB" id="A0AAD8T9N1"/>
<evidence type="ECO:0000256" key="3">
    <source>
        <dbReference type="ARBA" id="ARBA00023125"/>
    </source>
</evidence>
<evidence type="ECO:0000256" key="2">
    <source>
        <dbReference type="ARBA" id="ARBA00023015"/>
    </source>
</evidence>
<reference evidence="8" key="1">
    <citation type="submission" date="2023-07" db="EMBL/GenBank/DDBJ databases">
        <title>A chromosome-level genome assembly of Lolium multiflorum.</title>
        <authorList>
            <person name="Chen Y."/>
            <person name="Copetti D."/>
            <person name="Kolliker R."/>
            <person name="Studer B."/>
        </authorList>
    </citation>
    <scope>NUCLEOTIDE SEQUENCE</scope>
    <source>
        <strain evidence="8">02402/16</strain>
        <tissue evidence="8">Leaf</tissue>
    </source>
</reference>
<keyword evidence="2" id="KW-0805">Transcription regulation</keyword>
<dbReference type="PROSITE" id="PS51032">
    <property type="entry name" value="AP2_ERF"/>
    <property type="match status" value="1"/>
</dbReference>
<keyword evidence="5" id="KW-0539">Nucleus</keyword>
<protein>
    <recommendedName>
        <fullName evidence="7">AP2/ERF domain-containing protein</fullName>
    </recommendedName>
</protein>
<dbReference type="Gene3D" id="3.30.730.10">
    <property type="entry name" value="AP2/ERF domain"/>
    <property type="match status" value="1"/>
</dbReference>
<name>A0AAD8T9N1_LOLMU</name>
<gene>
    <name evidence="8" type="ORF">QYE76_038801</name>
</gene>
<evidence type="ECO:0000256" key="4">
    <source>
        <dbReference type="ARBA" id="ARBA00023163"/>
    </source>
</evidence>
<evidence type="ECO:0000256" key="6">
    <source>
        <dbReference type="SAM" id="MobiDB-lite"/>
    </source>
</evidence>
<dbReference type="GO" id="GO:0005634">
    <property type="term" value="C:nucleus"/>
    <property type="evidence" value="ECO:0007669"/>
    <property type="project" value="UniProtKB-SubCell"/>
</dbReference>
<feature type="region of interest" description="Disordered" evidence="6">
    <location>
        <begin position="159"/>
        <end position="178"/>
    </location>
</feature>
<keyword evidence="9" id="KW-1185">Reference proteome</keyword>
<dbReference type="EMBL" id="JAUUTY010000002">
    <property type="protein sequence ID" value="KAK1677953.1"/>
    <property type="molecule type" value="Genomic_DNA"/>
</dbReference>
<evidence type="ECO:0000313" key="9">
    <source>
        <dbReference type="Proteomes" id="UP001231189"/>
    </source>
</evidence>
<dbReference type="InterPro" id="IPR036955">
    <property type="entry name" value="AP2/ERF_dom_sf"/>
</dbReference>
<dbReference type="Pfam" id="PF00847">
    <property type="entry name" value="AP2"/>
    <property type="match status" value="1"/>
</dbReference>
<evidence type="ECO:0000259" key="7">
    <source>
        <dbReference type="PROSITE" id="PS51032"/>
    </source>
</evidence>
<keyword evidence="4" id="KW-0804">Transcription</keyword>
<comment type="caution">
    <text evidence="8">The sequence shown here is derived from an EMBL/GenBank/DDBJ whole genome shotgun (WGS) entry which is preliminary data.</text>
</comment>
<dbReference type="GO" id="GO:0009873">
    <property type="term" value="P:ethylene-activated signaling pathway"/>
    <property type="evidence" value="ECO:0007669"/>
    <property type="project" value="InterPro"/>
</dbReference>
<dbReference type="SMART" id="SM00380">
    <property type="entry name" value="AP2"/>
    <property type="match status" value="1"/>
</dbReference>
<evidence type="ECO:0000313" key="8">
    <source>
        <dbReference type="EMBL" id="KAK1677953.1"/>
    </source>
</evidence>
<dbReference type="InterPro" id="IPR001471">
    <property type="entry name" value="AP2/ERF_dom"/>
</dbReference>
<dbReference type="PRINTS" id="PR00367">
    <property type="entry name" value="ETHRSPELEMNT"/>
</dbReference>
<keyword evidence="3" id="KW-0238">DNA-binding</keyword>
<sequence>MAPRRRSNTGFIGVRLRPAGHFAAEITAGGTRVWLGTFYTKEAAARAYDVAAWRFGRPRHEMNFPEVRSLTEAQSLSTEPLLRSQGEARRYRAGQRRIDTTEADEQFMAQWRRDHPGDVEAMRAFWKDKQAYRRERRAGKRQRKAEVEAEYAKGEASTWGRMMNGGRGTSQPPLQRTPPARMKISTSLINMCPDAVSAPSRRRWSSSYAGAYAEGQVDADGCPRRSILYADGKCTPTGVFRRCPGEAVRRRPR</sequence>
<dbReference type="SUPFAM" id="SSF54171">
    <property type="entry name" value="DNA-binding domain"/>
    <property type="match status" value="1"/>
</dbReference>
<dbReference type="GO" id="GO:0003677">
    <property type="term" value="F:DNA binding"/>
    <property type="evidence" value="ECO:0007669"/>
    <property type="project" value="UniProtKB-KW"/>
</dbReference>
<dbReference type="PANTHER" id="PTHR31190">
    <property type="entry name" value="DNA-BINDING DOMAIN"/>
    <property type="match status" value="1"/>
</dbReference>
<proteinExistence type="predicted"/>
<dbReference type="GO" id="GO:0003700">
    <property type="term" value="F:DNA-binding transcription factor activity"/>
    <property type="evidence" value="ECO:0007669"/>
    <property type="project" value="InterPro"/>
</dbReference>
<evidence type="ECO:0000256" key="5">
    <source>
        <dbReference type="ARBA" id="ARBA00023242"/>
    </source>
</evidence>
<accession>A0AAD8T9N1</accession>
<evidence type="ECO:0000256" key="1">
    <source>
        <dbReference type="ARBA" id="ARBA00004123"/>
    </source>
</evidence>